<accession>K6ZAL4</accession>
<protein>
    <submittedName>
        <fullName evidence="8">Aminotransferase, class V superfamily protein</fullName>
    </submittedName>
</protein>
<dbReference type="PROSITE" id="PS51318">
    <property type="entry name" value="TAT"/>
    <property type="match status" value="1"/>
</dbReference>
<dbReference type="InterPro" id="IPR000192">
    <property type="entry name" value="Aminotrans_V_dom"/>
</dbReference>
<dbReference type="InterPro" id="IPR015422">
    <property type="entry name" value="PyrdxlP-dep_Trfase_small"/>
</dbReference>
<comment type="caution">
    <text evidence="8">The sequence shown here is derived from an EMBL/GenBank/DDBJ whole genome shotgun (WGS) entry which is preliminary data.</text>
</comment>
<dbReference type="PANTHER" id="PTHR43586:SF8">
    <property type="entry name" value="CYSTEINE DESULFURASE 1, CHLOROPLASTIC"/>
    <property type="match status" value="1"/>
</dbReference>
<evidence type="ECO:0000256" key="1">
    <source>
        <dbReference type="ARBA" id="ARBA00001933"/>
    </source>
</evidence>
<sequence length="436" mass="47789">MLRRQFLHALGLGAGAGLASISSCLQAAPKLANANNALAPGDWQALRNLFPLTRDYIQLSTFLLASHPAPVSQAIEKHRHAFDENPSDYWHQHFLTIDGKIMQAAADYMGGEAEHIALTDSTTMGLGLIYSGLKLQAGDEILQTVHDHYSTDMSLAHRAKRTGATVKRIALYDEPAQVNVDQVLKRLHGAIGRQTKVVAATWVHSSTGVKLPIRAMADTITQLNQQRKGEQQILFCVDGVHGFGIEDQDISHLGCDFFVAGTHKWIFGPRGTGVIWGNERAWAQSEPVIPSFGGSYDVWLGSATQDEVPIGDHMSPGGFHSFEHRWALPEAFKLHLQLGKANVQKRIHQLNTQTKQGLAKMPHVTLYTPSDSSLSSGLVCFDVKGLAPETVVEKMHAKGIIMSSTPYRQSYARFAPSLLNNEQEIELALAEIRALA</sequence>
<dbReference type="Proteomes" id="UP000006263">
    <property type="component" value="Unassembled WGS sequence"/>
</dbReference>
<dbReference type="PROSITE" id="PS51257">
    <property type="entry name" value="PROKAR_LIPOPROTEIN"/>
    <property type="match status" value="1"/>
</dbReference>
<dbReference type="InterPro" id="IPR015424">
    <property type="entry name" value="PyrdxlP-dep_Trfase"/>
</dbReference>
<dbReference type="PROSITE" id="PS00595">
    <property type="entry name" value="AA_TRANSFER_CLASS_5"/>
    <property type="match status" value="1"/>
</dbReference>
<evidence type="ECO:0000256" key="2">
    <source>
        <dbReference type="ARBA" id="ARBA00010447"/>
    </source>
</evidence>
<keyword evidence="3" id="KW-0663">Pyridoxal phosphate</keyword>
<dbReference type="eggNOG" id="COG0520">
    <property type="taxonomic scope" value="Bacteria"/>
</dbReference>
<dbReference type="GO" id="GO:0031071">
    <property type="term" value="F:cysteine desulfurase activity"/>
    <property type="evidence" value="ECO:0007669"/>
    <property type="project" value="UniProtKB-EC"/>
</dbReference>
<dbReference type="PANTHER" id="PTHR43586">
    <property type="entry name" value="CYSTEINE DESULFURASE"/>
    <property type="match status" value="1"/>
</dbReference>
<keyword evidence="8" id="KW-0032">Aminotransferase</keyword>
<dbReference type="Gene3D" id="3.40.640.10">
    <property type="entry name" value="Type I PLP-dependent aspartate aminotransferase-like (Major domain)"/>
    <property type="match status" value="1"/>
</dbReference>
<organism evidence="8 9">
    <name type="scientific">Paraglaciecola mesophila KMM 241</name>
    <dbReference type="NCBI Taxonomy" id="1128912"/>
    <lineage>
        <taxon>Bacteria</taxon>
        <taxon>Pseudomonadati</taxon>
        <taxon>Pseudomonadota</taxon>
        <taxon>Gammaproteobacteria</taxon>
        <taxon>Alteromonadales</taxon>
        <taxon>Alteromonadaceae</taxon>
        <taxon>Paraglaciecola</taxon>
    </lineage>
</organism>
<comment type="cofactor">
    <cofactor evidence="1 5">
        <name>pyridoxal 5'-phosphate</name>
        <dbReference type="ChEBI" id="CHEBI:597326"/>
    </cofactor>
</comment>
<dbReference type="AlphaFoldDB" id="K6ZAL4"/>
<keyword evidence="6" id="KW-0732">Signal</keyword>
<dbReference type="Pfam" id="PF00266">
    <property type="entry name" value="Aminotran_5"/>
    <property type="match status" value="1"/>
</dbReference>
<comment type="similarity">
    <text evidence="2">Belongs to the class-V pyridoxal-phosphate-dependent aminotransferase family. Csd subfamily.</text>
</comment>
<dbReference type="EMBL" id="BAEP01000074">
    <property type="protein sequence ID" value="GAC26013.1"/>
    <property type="molecule type" value="Genomic_DNA"/>
</dbReference>
<dbReference type="InterPro" id="IPR015421">
    <property type="entry name" value="PyrdxlP-dep_Trfase_major"/>
</dbReference>
<evidence type="ECO:0000256" key="6">
    <source>
        <dbReference type="SAM" id="SignalP"/>
    </source>
</evidence>
<reference evidence="8 9" key="1">
    <citation type="journal article" date="2017" name="Antonie Van Leeuwenhoek">
        <title>Rhizobium rhizosphaerae sp. nov., a novel species isolated from rice rhizosphere.</title>
        <authorList>
            <person name="Zhao J.J."/>
            <person name="Zhang J."/>
            <person name="Zhang R.J."/>
            <person name="Zhang C.W."/>
            <person name="Yin H.Q."/>
            <person name="Zhang X.X."/>
        </authorList>
    </citation>
    <scope>NUCLEOTIDE SEQUENCE [LARGE SCALE GENOMIC DNA]</scope>
    <source>
        <strain evidence="8 9">KMM 241</strain>
    </source>
</reference>
<feature type="chain" id="PRO_5003898088" evidence="6">
    <location>
        <begin position="28"/>
        <end position="436"/>
    </location>
</feature>
<feature type="domain" description="Aminotransferase class V" evidence="7">
    <location>
        <begin position="100"/>
        <end position="404"/>
    </location>
</feature>
<name>K6ZAL4_9ALTE</name>
<dbReference type="Gene3D" id="3.90.1150.10">
    <property type="entry name" value="Aspartate Aminotransferase, domain 1"/>
    <property type="match status" value="1"/>
</dbReference>
<comment type="catalytic activity">
    <reaction evidence="4">
        <text>(sulfur carrier)-H + L-cysteine = (sulfur carrier)-SH + L-alanine</text>
        <dbReference type="Rhea" id="RHEA:43892"/>
        <dbReference type="Rhea" id="RHEA-COMP:14737"/>
        <dbReference type="Rhea" id="RHEA-COMP:14739"/>
        <dbReference type="ChEBI" id="CHEBI:29917"/>
        <dbReference type="ChEBI" id="CHEBI:35235"/>
        <dbReference type="ChEBI" id="CHEBI:57972"/>
        <dbReference type="ChEBI" id="CHEBI:64428"/>
        <dbReference type="EC" id="2.8.1.7"/>
    </reaction>
</comment>
<evidence type="ECO:0000259" key="7">
    <source>
        <dbReference type="Pfam" id="PF00266"/>
    </source>
</evidence>
<evidence type="ECO:0000313" key="9">
    <source>
        <dbReference type="Proteomes" id="UP000006263"/>
    </source>
</evidence>
<dbReference type="InterPro" id="IPR020578">
    <property type="entry name" value="Aminotrans_V_PyrdxlP_BS"/>
</dbReference>
<feature type="signal peptide" evidence="6">
    <location>
        <begin position="1"/>
        <end position="27"/>
    </location>
</feature>
<dbReference type="InterPro" id="IPR006311">
    <property type="entry name" value="TAT_signal"/>
</dbReference>
<proteinExistence type="inferred from homology"/>
<evidence type="ECO:0000256" key="4">
    <source>
        <dbReference type="ARBA" id="ARBA00050776"/>
    </source>
</evidence>
<keyword evidence="8" id="KW-0808">Transferase</keyword>
<dbReference type="GO" id="GO:0008483">
    <property type="term" value="F:transaminase activity"/>
    <property type="evidence" value="ECO:0007669"/>
    <property type="project" value="UniProtKB-KW"/>
</dbReference>
<dbReference type="RefSeq" id="WP_006994164.1">
    <property type="nucleotide sequence ID" value="NZ_BAEP01000074.1"/>
</dbReference>
<evidence type="ECO:0000256" key="3">
    <source>
        <dbReference type="ARBA" id="ARBA00022898"/>
    </source>
</evidence>
<gene>
    <name evidence="8" type="ORF">GMES_3736</name>
</gene>
<dbReference type="SUPFAM" id="SSF53383">
    <property type="entry name" value="PLP-dependent transferases"/>
    <property type="match status" value="1"/>
</dbReference>
<evidence type="ECO:0000256" key="5">
    <source>
        <dbReference type="RuleBase" id="RU004504"/>
    </source>
</evidence>
<evidence type="ECO:0000313" key="8">
    <source>
        <dbReference type="EMBL" id="GAC26013.1"/>
    </source>
</evidence>
<dbReference type="OrthoDB" id="9764293at2"/>